<evidence type="ECO:0000313" key="1">
    <source>
        <dbReference type="EMBL" id="EKR53653.1"/>
    </source>
</evidence>
<accession>A0A0E2D1D1</accession>
<reference evidence="1 2" key="1">
    <citation type="submission" date="2012-10" db="EMBL/GenBank/DDBJ databases">
        <authorList>
            <person name="Harkins D.M."/>
            <person name="Durkin A.S."/>
            <person name="Brinkac L.M."/>
            <person name="Haft D.H."/>
            <person name="Selengut J.D."/>
            <person name="Sanka R."/>
            <person name="DePew J."/>
            <person name="Purushe J."/>
            <person name="Chanthongthip A."/>
            <person name="Lattana O."/>
            <person name="Phetsouvanh R."/>
            <person name="Newton P.N."/>
            <person name="Vinetz J.M."/>
            <person name="Sutton G.G."/>
            <person name="Nierman W.C."/>
            <person name="Fouts D.E."/>
        </authorList>
    </citation>
    <scope>NUCLEOTIDE SEQUENCE [LARGE SCALE GENOMIC DNA]</scope>
    <source>
        <strain evidence="1 2">UI 12758</strain>
    </source>
</reference>
<gene>
    <name evidence="1" type="ORF">LEP1GSC105_0521</name>
</gene>
<proteinExistence type="predicted"/>
<name>A0A0E2D1D1_LEPIR</name>
<organism evidence="1 2">
    <name type="scientific">Leptospira interrogans str. UI 12758</name>
    <dbReference type="NCBI Taxonomy" id="1049938"/>
    <lineage>
        <taxon>Bacteria</taxon>
        <taxon>Pseudomonadati</taxon>
        <taxon>Spirochaetota</taxon>
        <taxon>Spirochaetia</taxon>
        <taxon>Leptospirales</taxon>
        <taxon>Leptospiraceae</taxon>
        <taxon>Leptospira</taxon>
    </lineage>
</organism>
<dbReference type="EMBL" id="AHNR02000063">
    <property type="protein sequence ID" value="EKR53653.1"/>
    <property type="molecule type" value="Genomic_DNA"/>
</dbReference>
<dbReference type="Proteomes" id="UP000001340">
    <property type="component" value="Unassembled WGS sequence"/>
</dbReference>
<dbReference type="AlphaFoldDB" id="A0A0E2D1D1"/>
<protein>
    <submittedName>
        <fullName evidence="1">Uncharacterized protein</fullName>
    </submittedName>
</protein>
<comment type="caution">
    <text evidence="1">The sequence shown here is derived from an EMBL/GenBank/DDBJ whole genome shotgun (WGS) entry which is preliminary data.</text>
</comment>
<evidence type="ECO:0000313" key="2">
    <source>
        <dbReference type="Proteomes" id="UP000001340"/>
    </source>
</evidence>
<sequence>MDDDSFVFSSSSYNFQRLTGKSTICDSSLQIKFRYKFSNIHFL</sequence>